<keyword evidence="4" id="KW-0479">Metal-binding</keyword>
<evidence type="ECO:0000313" key="9">
    <source>
        <dbReference type="Proteomes" id="UP000019591"/>
    </source>
</evidence>
<evidence type="ECO:0000256" key="1">
    <source>
        <dbReference type="ARBA" id="ARBA00001966"/>
    </source>
</evidence>
<dbReference type="OrthoDB" id="9801120at2"/>
<dbReference type="InterPro" id="IPR034428">
    <property type="entry name" value="ThiH/NoCL/HydG-like"/>
</dbReference>
<dbReference type="Proteomes" id="UP000019591">
    <property type="component" value="Chromosome"/>
</dbReference>
<dbReference type="Pfam" id="PF04055">
    <property type="entry name" value="Radical_SAM"/>
    <property type="match status" value="1"/>
</dbReference>
<evidence type="ECO:0000259" key="7">
    <source>
        <dbReference type="PROSITE" id="PS51918"/>
    </source>
</evidence>
<dbReference type="SFLD" id="SFLDF00301">
    <property type="entry name" value="2-iminoacetate_synthase_(ThiH)"/>
    <property type="match status" value="1"/>
</dbReference>
<reference evidence="8 9" key="1">
    <citation type="journal article" date="2014" name="Genome Announc.">
        <title>Complete Genome Sequence of Amino Acid-Utilizing Eubacterium acidaminophilum al-2 (DSM 3953).</title>
        <authorList>
            <person name="Poehlein A."/>
            <person name="Andreesen J.R."/>
            <person name="Daniel R."/>
        </authorList>
    </citation>
    <scope>NUCLEOTIDE SEQUENCE [LARGE SCALE GENOMIC DNA]</scope>
    <source>
        <strain evidence="8 9">DSM 3953</strain>
    </source>
</reference>
<dbReference type="Pfam" id="PF06968">
    <property type="entry name" value="BATS"/>
    <property type="match status" value="1"/>
</dbReference>
<dbReference type="SMART" id="SM00876">
    <property type="entry name" value="BATS"/>
    <property type="match status" value="1"/>
</dbReference>
<evidence type="ECO:0000256" key="6">
    <source>
        <dbReference type="ARBA" id="ARBA00023014"/>
    </source>
</evidence>
<comment type="cofactor">
    <cofactor evidence="1">
        <name>[4Fe-4S] cluster</name>
        <dbReference type="ChEBI" id="CHEBI:49883"/>
    </cofactor>
</comment>
<dbReference type="GO" id="GO:0005506">
    <property type="term" value="F:iron ion binding"/>
    <property type="evidence" value="ECO:0007669"/>
    <property type="project" value="InterPro"/>
</dbReference>
<keyword evidence="2" id="KW-0004">4Fe-4S</keyword>
<dbReference type="GO" id="GO:0009228">
    <property type="term" value="P:thiamine biosynthetic process"/>
    <property type="evidence" value="ECO:0007669"/>
    <property type="project" value="InterPro"/>
</dbReference>
<evidence type="ECO:0000313" key="8">
    <source>
        <dbReference type="EMBL" id="AHM55398.1"/>
    </source>
</evidence>
<dbReference type="AlphaFoldDB" id="W8TC65"/>
<keyword evidence="8" id="KW-0560">Oxidoreductase</keyword>
<evidence type="ECO:0000256" key="5">
    <source>
        <dbReference type="ARBA" id="ARBA00023004"/>
    </source>
</evidence>
<dbReference type="GO" id="GO:0016937">
    <property type="term" value="F:short-chain fatty acyl-CoA dehydrogenase activity"/>
    <property type="evidence" value="ECO:0007669"/>
    <property type="project" value="UniProtKB-EC"/>
</dbReference>
<dbReference type="STRING" id="1286171.EAL2_c00360"/>
<dbReference type="CDD" id="cd01335">
    <property type="entry name" value="Radical_SAM"/>
    <property type="match status" value="1"/>
</dbReference>
<dbReference type="HOGENOM" id="CLU_046249_1_0_9"/>
<sequence>MSFYEVVSGYKDFDFNGFLSSVNSERVRVILSNDKISDMDFLALLSPAAQGHLEHMAEKARRLSLNHFGKAVLLYAPIYISNYCINRCAYCGFNHDNSISRKRLTMEEIEQEAIELSKTGIRHVLLLTGESKKHSPADYIIEASRVLRRHFDSVTIEVSPLTLEEYVHAAKSGIDGVTVYQEAYDEEVYDEVHLSGPKKDYRFRLDTPERACRANMRSVNVGALLGLSDWRREAFMTGMHANYLQDKYPSTEISVSFPRIRPHAGVFEKVSGVSDIQLVQTILAMRLFMPHVSQNISTRETATFRDNLIPLGINKFSAGSCTEVGGYSGAQATEAQFEISDGRSVGDVCEAILARGYQPLFKNWMSI</sequence>
<dbReference type="Gene3D" id="3.20.20.70">
    <property type="entry name" value="Aldolase class I"/>
    <property type="match status" value="1"/>
</dbReference>
<dbReference type="SUPFAM" id="SSF102114">
    <property type="entry name" value="Radical SAM enzymes"/>
    <property type="match status" value="1"/>
</dbReference>
<feature type="domain" description="Radical SAM core" evidence="7">
    <location>
        <begin position="70"/>
        <end position="299"/>
    </location>
</feature>
<organism evidence="8 9">
    <name type="scientific">Peptoclostridium acidaminophilum DSM 3953</name>
    <dbReference type="NCBI Taxonomy" id="1286171"/>
    <lineage>
        <taxon>Bacteria</taxon>
        <taxon>Bacillati</taxon>
        <taxon>Bacillota</taxon>
        <taxon>Clostridia</taxon>
        <taxon>Peptostreptococcales</taxon>
        <taxon>Peptoclostridiaceae</taxon>
        <taxon>Peptoclostridium</taxon>
    </lineage>
</organism>
<dbReference type="SFLD" id="SFLDG01060">
    <property type="entry name" value="BATS_domain_containing"/>
    <property type="match status" value="1"/>
</dbReference>
<gene>
    <name evidence="8" type="primary">thiH1</name>
    <name evidence="8" type="ORF">EAL2_c00360</name>
</gene>
<dbReference type="InterPro" id="IPR007197">
    <property type="entry name" value="rSAM"/>
</dbReference>
<dbReference type="RefSeq" id="WP_025434450.1">
    <property type="nucleotide sequence ID" value="NZ_CP007452.1"/>
</dbReference>
<evidence type="ECO:0000256" key="4">
    <source>
        <dbReference type="ARBA" id="ARBA00022723"/>
    </source>
</evidence>
<dbReference type="PROSITE" id="PS51918">
    <property type="entry name" value="RADICAL_SAM"/>
    <property type="match status" value="1"/>
</dbReference>
<name>W8TC65_PEPAC</name>
<dbReference type="PANTHER" id="PTHR43583">
    <property type="entry name" value="2-IMINOACETATE SYNTHASE"/>
    <property type="match status" value="1"/>
</dbReference>
<dbReference type="KEGG" id="eac:EAL2_c00360"/>
<dbReference type="GO" id="GO:0051539">
    <property type="term" value="F:4 iron, 4 sulfur cluster binding"/>
    <property type="evidence" value="ECO:0007669"/>
    <property type="project" value="UniProtKB-KW"/>
</dbReference>
<dbReference type="InterPro" id="IPR013785">
    <property type="entry name" value="Aldolase_TIM"/>
</dbReference>
<dbReference type="EC" id="1.3.8.1" evidence="8"/>
<proteinExistence type="predicted"/>
<dbReference type="InterPro" id="IPR010722">
    <property type="entry name" value="BATS_dom"/>
</dbReference>
<evidence type="ECO:0000256" key="2">
    <source>
        <dbReference type="ARBA" id="ARBA00022485"/>
    </source>
</evidence>
<dbReference type="SFLD" id="SFLDS00029">
    <property type="entry name" value="Radical_SAM"/>
    <property type="match status" value="1"/>
</dbReference>
<dbReference type="NCBIfam" id="TIGR02351">
    <property type="entry name" value="thiH"/>
    <property type="match status" value="1"/>
</dbReference>
<dbReference type="InterPro" id="IPR058240">
    <property type="entry name" value="rSAM_sf"/>
</dbReference>
<dbReference type="PANTHER" id="PTHR43583:SF1">
    <property type="entry name" value="2-IMINOACETATE SYNTHASE"/>
    <property type="match status" value="1"/>
</dbReference>
<dbReference type="PATRIC" id="fig|1286171.3.peg.30"/>
<keyword evidence="3" id="KW-0949">S-adenosyl-L-methionine</keyword>
<dbReference type="InterPro" id="IPR012726">
    <property type="entry name" value="ThiH"/>
</dbReference>
<keyword evidence="5" id="KW-0408">Iron</keyword>
<keyword evidence="9" id="KW-1185">Reference proteome</keyword>
<keyword evidence="6" id="KW-0411">Iron-sulfur</keyword>
<dbReference type="eggNOG" id="COG0502">
    <property type="taxonomic scope" value="Bacteria"/>
</dbReference>
<protein>
    <submittedName>
        <fullName evidence="8">2-iminoacetate synthase ThiH</fullName>
        <ecNumber evidence="8">1.3.8.1</ecNumber>
    </submittedName>
</protein>
<dbReference type="EMBL" id="CP007452">
    <property type="protein sequence ID" value="AHM55398.1"/>
    <property type="molecule type" value="Genomic_DNA"/>
</dbReference>
<dbReference type="SFLD" id="SFLDG01081">
    <property type="entry name" value="cleavage_of_the_Ca-Cb_bond_in"/>
    <property type="match status" value="1"/>
</dbReference>
<accession>W8TC65</accession>
<evidence type="ECO:0000256" key="3">
    <source>
        <dbReference type="ARBA" id="ARBA00022691"/>
    </source>
</evidence>